<reference evidence="2" key="1">
    <citation type="submission" date="2019-09" db="EMBL/GenBank/DDBJ databases">
        <authorList>
            <person name="Li J."/>
        </authorList>
    </citation>
    <scope>NUCLEOTIDE SEQUENCE [LARGE SCALE GENOMIC DNA]</scope>
    <source>
        <strain evidence="2">NRBC 14897</strain>
    </source>
</reference>
<name>A0A641AHU5_9ACTN</name>
<comment type="caution">
    <text evidence="2">The sequence shown here is derived from an EMBL/GenBank/DDBJ whole genome shotgun (WGS) entry which is preliminary data.</text>
</comment>
<gene>
    <name evidence="2" type="ORF">ESP62_017150</name>
</gene>
<protein>
    <recommendedName>
        <fullName evidence="4">DUF559 domain-containing protein</fullName>
    </recommendedName>
</protein>
<dbReference type="EMBL" id="SDPP02000005">
    <property type="protein sequence ID" value="KAA1373682.1"/>
    <property type="molecule type" value="Genomic_DNA"/>
</dbReference>
<accession>A0A641AHU5</accession>
<dbReference type="OrthoDB" id="3173471at2"/>
<evidence type="ECO:0000313" key="3">
    <source>
        <dbReference type="Proteomes" id="UP001515100"/>
    </source>
</evidence>
<sequence length="333" mass="36813">MHPIRHRDAESHGFSPHLLRTSWFVHPAAGVAQLASTADDLASTCRAVALVLGDDVVFTHVTSARLRGWWMPMLDDLPIVACSSGEAPHADRRGVYVRRCDIPPGHRERLGDIAVASPEWTIVELAEHLALLDLVAVIDSALHLGHTTVDRLRATMVPGRRGVRVLRRALDLADGRSESWWETMLRLVHVLSGFEVEPQHVVRNAAGVEIARGDLRIVGTSRLAEYDGADHRERQQHQRDLRREKMLAREGVERFGYTATEIIHAPDSIVRDAEDARGLAHVPGRVGLWRAEARLATVSASGQGALRRRLQRLVRTTSPRPSGAKPRPSGANP</sequence>
<evidence type="ECO:0008006" key="4">
    <source>
        <dbReference type="Google" id="ProtNLM"/>
    </source>
</evidence>
<dbReference type="AlphaFoldDB" id="A0A641AHU5"/>
<organism evidence="2 3">
    <name type="scientific">Aeromicrobium fastidiosum</name>
    <dbReference type="NCBI Taxonomy" id="52699"/>
    <lineage>
        <taxon>Bacteria</taxon>
        <taxon>Bacillati</taxon>
        <taxon>Actinomycetota</taxon>
        <taxon>Actinomycetes</taxon>
        <taxon>Propionibacteriales</taxon>
        <taxon>Nocardioidaceae</taxon>
        <taxon>Aeromicrobium</taxon>
    </lineage>
</organism>
<evidence type="ECO:0000256" key="1">
    <source>
        <dbReference type="SAM" id="MobiDB-lite"/>
    </source>
</evidence>
<keyword evidence="3" id="KW-1185">Reference proteome</keyword>
<feature type="region of interest" description="Disordered" evidence="1">
    <location>
        <begin position="314"/>
        <end position="333"/>
    </location>
</feature>
<dbReference type="RefSeq" id="WP_129185057.1">
    <property type="nucleotide sequence ID" value="NZ_JAGIOG010000001.1"/>
</dbReference>
<proteinExistence type="predicted"/>
<evidence type="ECO:0000313" key="2">
    <source>
        <dbReference type="EMBL" id="KAA1373682.1"/>
    </source>
</evidence>
<dbReference type="Proteomes" id="UP001515100">
    <property type="component" value="Unassembled WGS sequence"/>
</dbReference>